<dbReference type="InterPro" id="IPR022225">
    <property type="entry name" value="Phage_tail_fibre_N"/>
</dbReference>
<feature type="domain" description="Phage tail fibre protein N-terminal" evidence="1">
    <location>
        <begin position="1"/>
        <end position="154"/>
    </location>
</feature>
<dbReference type="CDD" id="cd19958">
    <property type="entry name" value="pyocin_knob"/>
    <property type="match status" value="1"/>
</dbReference>
<dbReference type="PANTHER" id="PTHR35191:SF1">
    <property type="entry name" value="PROPHAGE SIDE TAIL FIBER PROTEIN HOMOLOG STFQ-RELATED"/>
    <property type="match status" value="1"/>
</dbReference>
<organism evidence="2 3">
    <name type="scientific">Bordetella ansorpii</name>
    <dbReference type="NCBI Taxonomy" id="288768"/>
    <lineage>
        <taxon>Bacteria</taxon>
        <taxon>Pseudomonadati</taxon>
        <taxon>Pseudomonadota</taxon>
        <taxon>Betaproteobacteria</taxon>
        <taxon>Burkholderiales</taxon>
        <taxon>Alcaligenaceae</taxon>
        <taxon>Bordetella</taxon>
    </lineage>
</organism>
<sequence>MTTKYYGVLTAIGEAKEARAKALGVPVKITHMCVGDAALPANSGETVAPDPQRTALINQLRVAQLNRLSQDATNPNWLIAEQVVPEDVGGWWIRELGLRDEDGDLVAIANCPPTYKPVLAEGSGRTQVIRIVIQVSSRANFELQLDPSTVLATRAEVEARFVDFTSAQTIAGKKTFTNELVAAPIGGTGHSYRMHNGQQGSFWRVDGESMFLMVTALGDPLGTYTAARPLKVYFADGRCDINGQSATALKWATPRTIALNGAVSGSAAVDGSTNVTLNVTGMDVSKATAGTLAVTRGGTGLATVPAGSFVQGNGTGAMVPRTPAQVLSDIGGQAALGYTPVRQGGGTGMAANTVYIGWGRSGDTSRLMLQIDASVFGARWPIDVSGTAKTLETPRQIAGRPFDGSADVVIVPADIGAAPLDSPALTGAPTAPTPATTDNSTRISTTAFVRAAIAALIGQAPGTLDTLQELADALGDDPNFSTTMTNLIATKLPLSRVQASALDTTADTILRQGAFGLGRLAGLIPSVNDVEQVHPNGMYCTNTSTAGTPPGAYSRLFQGMLVVQNYDNAAGNQIWIPHNADEVWFRRRTGGAWQPWINLVTPSNVLRYYPIAALPASNQGPVGVTEACEIWNWVSTAYFTGYRSPQCGRPVDGHTMVPLASEVDAAGGLLSKAAYAGLWGYAQENGLVVTQAVFDANVGAHLFVDSGANTFRVPDLRNQFRRFTGTDTDTNTARALGSWQKGSISTYDTDASDGAVVGVPGWRSGTLSPGQIGLDTVDVAKYPGVGFSFGPGGSGSSFSSYSGGVSRPNNVAYHPRIHI</sequence>
<dbReference type="RefSeq" id="WP_235816919.1">
    <property type="nucleotide sequence ID" value="NZ_FKBS01000025.1"/>
</dbReference>
<evidence type="ECO:0000259" key="1">
    <source>
        <dbReference type="Pfam" id="PF12571"/>
    </source>
</evidence>
<name>A0A157QPJ3_9BORD</name>
<protein>
    <submittedName>
        <fullName evidence="2">Tail fiber protein</fullName>
    </submittedName>
</protein>
<dbReference type="SUPFAM" id="SSF88874">
    <property type="entry name" value="Receptor-binding domain of short tail fibre protein gp12"/>
    <property type="match status" value="1"/>
</dbReference>
<gene>
    <name evidence="2" type="ORF">SAMEA1982600_03816</name>
</gene>
<evidence type="ECO:0000313" key="2">
    <source>
        <dbReference type="EMBL" id="SAI47486.1"/>
    </source>
</evidence>
<dbReference type="AlphaFoldDB" id="A0A157QPJ3"/>
<evidence type="ECO:0000313" key="3">
    <source>
        <dbReference type="Proteomes" id="UP000077037"/>
    </source>
</evidence>
<dbReference type="Proteomes" id="UP000077037">
    <property type="component" value="Unassembled WGS sequence"/>
</dbReference>
<dbReference type="EMBL" id="FKBS01000025">
    <property type="protein sequence ID" value="SAI47486.1"/>
    <property type="molecule type" value="Genomic_DNA"/>
</dbReference>
<reference evidence="2 3" key="1">
    <citation type="submission" date="2016-03" db="EMBL/GenBank/DDBJ databases">
        <authorList>
            <consortium name="Pathogen Informatics"/>
        </authorList>
    </citation>
    <scope>NUCLEOTIDE SEQUENCE [LARGE SCALE GENOMIC DNA]</scope>
    <source>
        <strain evidence="2 3">NCTC13364</strain>
    </source>
</reference>
<dbReference type="InterPro" id="IPR051934">
    <property type="entry name" value="Phage_Tail_Fiber_Structural"/>
</dbReference>
<dbReference type="Pfam" id="PF12571">
    <property type="entry name" value="Phage_tail_fib"/>
    <property type="match status" value="1"/>
</dbReference>
<dbReference type="PANTHER" id="PTHR35191">
    <property type="entry name" value="PROPHAGE SIDE TAIL FIBER PROTEIN HOMOLOG STFQ-RELATED"/>
    <property type="match status" value="1"/>
</dbReference>
<proteinExistence type="predicted"/>
<accession>A0A157QPJ3</accession>